<dbReference type="EMBL" id="ACVI01000008">
    <property type="protein sequence ID" value="EET88782.1"/>
    <property type="molecule type" value="Genomic_DNA"/>
</dbReference>
<accession>C6PPQ2</accession>
<sequence>MLLGYTYGENENENVTYARVSSLVKECPKVIRFSIDILTGKINSLRSLISNNEYLIIQKQLKDALTNNKVIKQEVEKLTKLKVNAQERAEKILNIVMELKRNEYEKVGPFLHKFYCKLSRVESIKDISVINDSGKISLHDEKDKSLLNVLSNGQLSVFMLAYFLGGAVSRNQSDKFKIYFIDDLTACMDDINMLAFIDFLKYLLIENSGFMEQIFFVTCDDRVRRLIQYKMKGGGIEFTELGEGAFA</sequence>
<dbReference type="InterPro" id="IPR027417">
    <property type="entry name" value="P-loop_NTPase"/>
</dbReference>
<keyword evidence="3" id="KW-1185">Reference proteome</keyword>
<dbReference type="eggNOG" id="ENOG5034BXU">
    <property type="taxonomic scope" value="Bacteria"/>
</dbReference>
<dbReference type="SUPFAM" id="SSF52540">
    <property type="entry name" value="P-loop containing nucleoside triphosphate hydrolases"/>
    <property type="match status" value="1"/>
</dbReference>
<feature type="coiled-coil region" evidence="1">
    <location>
        <begin position="61"/>
        <end position="102"/>
    </location>
</feature>
<evidence type="ECO:0000313" key="3">
    <source>
        <dbReference type="Proteomes" id="UP000004198"/>
    </source>
</evidence>
<dbReference type="AlphaFoldDB" id="C6PPQ2"/>
<comment type="caution">
    <text evidence="2">The sequence shown here is derived from an EMBL/GenBank/DDBJ whole genome shotgun (WGS) entry which is preliminary data.</text>
</comment>
<evidence type="ECO:0000256" key="1">
    <source>
        <dbReference type="SAM" id="Coils"/>
    </source>
</evidence>
<protein>
    <submittedName>
        <fullName evidence="2">Uncharacterized protein</fullName>
    </submittedName>
</protein>
<gene>
    <name evidence="2" type="ORF">CcarbDRAFT_0769</name>
</gene>
<dbReference type="Proteomes" id="UP000004198">
    <property type="component" value="Unassembled WGS sequence"/>
</dbReference>
<proteinExistence type="predicted"/>
<organism evidence="2 3">
    <name type="scientific">Clostridium carboxidivorans P7</name>
    <dbReference type="NCBI Taxonomy" id="536227"/>
    <lineage>
        <taxon>Bacteria</taxon>
        <taxon>Bacillati</taxon>
        <taxon>Bacillota</taxon>
        <taxon>Clostridia</taxon>
        <taxon>Eubacteriales</taxon>
        <taxon>Clostridiaceae</taxon>
        <taxon>Clostridium</taxon>
    </lineage>
</organism>
<evidence type="ECO:0000313" key="2">
    <source>
        <dbReference type="EMBL" id="EET88782.1"/>
    </source>
</evidence>
<dbReference type="Gene3D" id="3.40.50.300">
    <property type="entry name" value="P-loop containing nucleotide triphosphate hydrolases"/>
    <property type="match status" value="1"/>
</dbReference>
<dbReference type="RefSeq" id="WP_007059654.1">
    <property type="nucleotide sequence ID" value="NZ_ACVI01000008.1"/>
</dbReference>
<name>C6PPQ2_9CLOT</name>
<keyword evidence="1" id="KW-0175">Coiled coil</keyword>
<dbReference type="OrthoDB" id="7029750at2"/>
<reference evidence="2 3" key="1">
    <citation type="submission" date="2009-06" db="EMBL/GenBank/DDBJ databases">
        <title>The draft genome of Clostridium carboxidivorans P7.</title>
        <authorList>
            <consortium name="US DOE Joint Genome Institute (JGI-PGF)"/>
            <person name="Lucas S."/>
            <person name="Copeland A."/>
            <person name="Lapidus A."/>
            <person name="Glavina del Rio T."/>
            <person name="Tice H."/>
            <person name="Bruce D."/>
            <person name="Goodwin L."/>
            <person name="Pitluck S."/>
            <person name="Larimer F."/>
            <person name="Land M.L."/>
            <person name="Hauser L."/>
            <person name="Hemme C.L."/>
        </authorList>
    </citation>
    <scope>NUCLEOTIDE SEQUENCE [LARGE SCALE GENOMIC DNA]</scope>
    <source>
        <strain evidence="2 3">P7</strain>
    </source>
</reference>